<name>A0A1G5HZX4_9RHOB</name>
<gene>
    <name evidence="3" type="ORF">SAMN05660710_02376</name>
</gene>
<dbReference type="STRING" id="336292.SAMN05660710_02376"/>
<evidence type="ECO:0000313" key="4">
    <source>
        <dbReference type="Proteomes" id="UP000199502"/>
    </source>
</evidence>
<dbReference type="Proteomes" id="UP000199502">
    <property type="component" value="Unassembled WGS sequence"/>
</dbReference>
<feature type="signal peptide" evidence="1">
    <location>
        <begin position="1"/>
        <end position="19"/>
    </location>
</feature>
<proteinExistence type="predicted"/>
<dbReference type="Pfam" id="PF00174">
    <property type="entry name" value="Oxidored_molyb"/>
    <property type="match status" value="1"/>
</dbReference>
<dbReference type="InterPro" id="IPR000572">
    <property type="entry name" value="OxRdtase_Mopterin-bd_dom"/>
</dbReference>
<evidence type="ECO:0000259" key="2">
    <source>
        <dbReference type="Pfam" id="PF00174"/>
    </source>
</evidence>
<feature type="chain" id="PRO_5011677579" description="Oxidoreductase molybdopterin-binding domain-containing protein" evidence="1">
    <location>
        <begin position="20"/>
        <end position="162"/>
    </location>
</feature>
<dbReference type="OrthoDB" id="9798763at2"/>
<dbReference type="EMBL" id="FMVT01000007">
    <property type="protein sequence ID" value="SCY68608.1"/>
    <property type="molecule type" value="Genomic_DNA"/>
</dbReference>
<dbReference type="Gene3D" id="3.90.420.10">
    <property type="entry name" value="Oxidoreductase, molybdopterin-binding domain"/>
    <property type="match status" value="1"/>
</dbReference>
<protein>
    <recommendedName>
        <fullName evidence="2">Oxidoreductase molybdopterin-binding domain-containing protein</fullName>
    </recommendedName>
</protein>
<dbReference type="AlphaFoldDB" id="A0A1G5HZX4"/>
<dbReference type="SUPFAM" id="SSF56524">
    <property type="entry name" value="Oxidoreductase molybdopterin-binding domain"/>
    <property type="match status" value="1"/>
</dbReference>
<evidence type="ECO:0000313" key="3">
    <source>
        <dbReference type="EMBL" id="SCY68608.1"/>
    </source>
</evidence>
<keyword evidence="1" id="KW-0732">Signal</keyword>
<accession>A0A1G5HZX4</accession>
<evidence type="ECO:0000256" key="1">
    <source>
        <dbReference type="SAM" id="SignalP"/>
    </source>
</evidence>
<keyword evidence="4" id="KW-1185">Reference proteome</keyword>
<dbReference type="InterPro" id="IPR036374">
    <property type="entry name" value="OxRdtase_Mopterin-bd_sf"/>
</dbReference>
<dbReference type="RefSeq" id="WP_090744478.1">
    <property type="nucleotide sequence ID" value="NZ_FMVT01000007.1"/>
</dbReference>
<organism evidence="3 4">
    <name type="scientific">Paracoccus tibetensis</name>
    <dbReference type="NCBI Taxonomy" id="336292"/>
    <lineage>
        <taxon>Bacteria</taxon>
        <taxon>Pseudomonadati</taxon>
        <taxon>Pseudomonadota</taxon>
        <taxon>Alphaproteobacteria</taxon>
        <taxon>Rhodobacterales</taxon>
        <taxon>Paracoccaceae</taxon>
        <taxon>Paracoccus</taxon>
    </lineage>
</organism>
<dbReference type="PROSITE" id="PS51257">
    <property type="entry name" value="PROKAR_LIPOPROTEIN"/>
    <property type="match status" value="1"/>
</dbReference>
<sequence>MIRDFSVAAVLYVTAPLHAAMACETLLTVTGADGEQTYDRDELMAMEATEFTTTTPWTDGPQTFRGVPLADLLADAGIEEGTVRATALNEYAGSLDVADVQQDAAGNGPVIAYLMNGAEMSVRDKGPLWLVWPYNAPGYSTESIFSSSVWQLESIRQMPPQD</sequence>
<feature type="domain" description="Oxidoreductase molybdopterin-binding" evidence="2">
    <location>
        <begin position="52"/>
        <end position="134"/>
    </location>
</feature>
<reference evidence="3 4" key="1">
    <citation type="submission" date="2016-10" db="EMBL/GenBank/DDBJ databases">
        <authorList>
            <person name="de Groot N.N."/>
        </authorList>
    </citation>
    <scope>NUCLEOTIDE SEQUENCE [LARGE SCALE GENOMIC DNA]</scope>
    <source>
        <strain evidence="3 4">CGMCC 1.8925</strain>
    </source>
</reference>